<dbReference type="EMBL" id="JANPWB010000005">
    <property type="protein sequence ID" value="KAJ1188913.1"/>
    <property type="molecule type" value="Genomic_DNA"/>
</dbReference>
<accession>A0AAV7UIR4</accession>
<reference evidence="1" key="1">
    <citation type="journal article" date="2022" name="bioRxiv">
        <title>Sequencing and chromosome-scale assembly of the giantPleurodeles waltlgenome.</title>
        <authorList>
            <person name="Brown T."/>
            <person name="Elewa A."/>
            <person name="Iarovenko S."/>
            <person name="Subramanian E."/>
            <person name="Araus A.J."/>
            <person name="Petzold A."/>
            <person name="Susuki M."/>
            <person name="Suzuki K.-i.T."/>
            <person name="Hayashi T."/>
            <person name="Toyoda A."/>
            <person name="Oliveira C."/>
            <person name="Osipova E."/>
            <person name="Leigh N.D."/>
            <person name="Simon A."/>
            <person name="Yun M.H."/>
        </authorList>
    </citation>
    <scope>NUCLEOTIDE SEQUENCE</scope>
    <source>
        <strain evidence="1">20211129_DDA</strain>
        <tissue evidence="1">Liver</tissue>
    </source>
</reference>
<proteinExistence type="predicted"/>
<comment type="caution">
    <text evidence="1">The sequence shown here is derived from an EMBL/GenBank/DDBJ whole genome shotgun (WGS) entry which is preliminary data.</text>
</comment>
<evidence type="ECO:0000313" key="2">
    <source>
        <dbReference type="Proteomes" id="UP001066276"/>
    </source>
</evidence>
<evidence type="ECO:0000313" key="1">
    <source>
        <dbReference type="EMBL" id="KAJ1188913.1"/>
    </source>
</evidence>
<name>A0AAV7UIR4_PLEWA</name>
<gene>
    <name evidence="1" type="ORF">NDU88_005669</name>
</gene>
<sequence length="119" mass="13141">MAVVRVGSIVDCIAWGLRFRPLPRPSVVLGAATQRTAPAAHRPRRQLSSPPFGLVLLSSGVFTVQRWVEGSPPWARRRVAALWPRFVSNTRRPRTAPQLGLCVVFVSSHHQGPAFLVRS</sequence>
<organism evidence="1 2">
    <name type="scientific">Pleurodeles waltl</name>
    <name type="common">Iberian ribbed newt</name>
    <dbReference type="NCBI Taxonomy" id="8319"/>
    <lineage>
        <taxon>Eukaryota</taxon>
        <taxon>Metazoa</taxon>
        <taxon>Chordata</taxon>
        <taxon>Craniata</taxon>
        <taxon>Vertebrata</taxon>
        <taxon>Euteleostomi</taxon>
        <taxon>Amphibia</taxon>
        <taxon>Batrachia</taxon>
        <taxon>Caudata</taxon>
        <taxon>Salamandroidea</taxon>
        <taxon>Salamandridae</taxon>
        <taxon>Pleurodelinae</taxon>
        <taxon>Pleurodeles</taxon>
    </lineage>
</organism>
<dbReference type="AlphaFoldDB" id="A0AAV7UIR4"/>
<dbReference type="Proteomes" id="UP001066276">
    <property type="component" value="Chromosome 3_1"/>
</dbReference>
<protein>
    <submittedName>
        <fullName evidence="1">Uncharacterized protein</fullName>
    </submittedName>
</protein>
<keyword evidence="2" id="KW-1185">Reference proteome</keyword>